<dbReference type="Proteomes" id="UP000283387">
    <property type="component" value="Unassembled WGS sequence"/>
</dbReference>
<dbReference type="OrthoDB" id="9804152at2"/>
<dbReference type="Gene3D" id="1.20.1440.20">
    <property type="entry name" value="LemA-like domain"/>
    <property type="match status" value="1"/>
</dbReference>
<keyword evidence="4 6" id="KW-1133">Transmembrane helix</keyword>
<reference evidence="7 8" key="1">
    <citation type="submission" date="2018-09" db="EMBL/GenBank/DDBJ databases">
        <title>Genomic Encyclopedia of Archaeal and Bacterial Type Strains, Phase II (KMG-II): from individual species to whole genera.</title>
        <authorList>
            <person name="Goeker M."/>
        </authorList>
    </citation>
    <scope>NUCLEOTIDE SEQUENCE [LARGE SCALE GENOMIC DNA]</scope>
    <source>
        <strain evidence="7 8">DSM 27148</strain>
    </source>
</reference>
<dbReference type="SUPFAM" id="SSF140478">
    <property type="entry name" value="LemA-like"/>
    <property type="match status" value="1"/>
</dbReference>
<organism evidence="7 8">
    <name type="scientific">Mangrovibacterium diazotrophicum</name>
    <dbReference type="NCBI Taxonomy" id="1261403"/>
    <lineage>
        <taxon>Bacteria</taxon>
        <taxon>Pseudomonadati</taxon>
        <taxon>Bacteroidota</taxon>
        <taxon>Bacteroidia</taxon>
        <taxon>Marinilabiliales</taxon>
        <taxon>Prolixibacteraceae</taxon>
        <taxon>Mangrovibacterium</taxon>
    </lineage>
</organism>
<name>A0A419VX31_9BACT</name>
<evidence type="ECO:0000313" key="7">
    <source>
        <dbReference type="EMBL" id="RKD87756.1"/>
    </source>
</evidence>
<evidence type="ECO:0000256" key="6">
    <source>
        <dbReference type="SAM" id="Phobius"/>
    </source>
</evidence>
<evidence type="ECO:0000256" key="3">
    <source>
        <dbReference type="ARBA" id="ARBA00022692"/>
    </source>
</evidence>
<dbReference type="PANTHER" id="PTHR34478">
    <property type="entry name" value="PROTEIN LEMA"/>
    <property type="match status" value="1"/>
</dbReference>
<protein>
    <submittedName>
        <fullName evidence="7">LemA protein</fullName>
    </submittedName>
</protein>
<evidence type="ECO:0000313" key="8">
    <source>
        <dbReference type="Proteomes" id="UP000283387"/>
    </source>
</evidence>
<accession>A0A419VX31</accession>
<evidence type="ECO:0000256" key="4">
    <source>
        <dbReference type="ARBA" id="ARBA00022989"/>
    </source>
</evidence>
<evidence type="ECO:0000256" key="5">
    <source>
        <dbReference type="ARBA" id="ARBA00023136"/>
    </source>
</evidence>
<sequence>MKKSWIILAVIAVVVIFIYSSFKGTYNTMVQKDEEVSASWAQVENVYQRRADLIPNLVNTVKGYATHEQETLEGVIEARSKATSVNLNADNLDAQSLQQFQQAQDGLSSALSRLMVVVERYPDLKANQNFLDLQAQLEGTENRITVERRKFNESAQGFNTYIRSFPKNIYANMFGFEKKAYFTAEQGAEKAPVVNFDE</sequence>
<comment type="caution">
    <text evidence="7">The sequence shown here is derived from an EMBL/GenBank/DDBJ whole genome shotgun (WGS) entry which is preliminary data.</text>
</comment>
<evidence type="ECO:0000256" key="2">
    <source>
        <dbReference type="ARBA" id="ARBA00008854"/>
    </source>
</evidence>
<proteinExistence type="inferred from homology"/>
<dbReference type="EMBL" id="RAPN01000003">
    <property type="protein sequence ID" value="RKD87756.1"/>
    <property type="molecule type" value="Genomic_DNA"/>
</dbReference>
<comment type="similarity">
    <text evidence="2">Belongs to the LemA family.</text>
</comment>
<dbReference type="InterPro" id="IPR023353">
    <property type="entry name" value="LemA-like_dom_sf"/>
</dbReference>
<dbReference type="Pfam" id="PF04011">
    <property type="entry name" value="LemA"/>
    <property type="match status" value="1"/>
</dbReference>
<keyword evidence="5 6" id="KW-0472">Membrane</keyword>
<dbReference type="RefSeq" id="WP_120274782.1">
    <property type="nucleotide sequence ID" value="NZ_RAPN01000003.1"/>
</dbReference>
<dbReference type="PANTHER" id="PTHR34478:SF2">
    <property type="entry name" value="MEMBRANE PROTEIN"/>
    <property type="match status" value="1"/>
</dbReference>
<comment type="subcellular location">
    <subcellularLocation>
        <location evidence="1">Membrane</location>
        <topology evidence="1">Single-pass membrane protein</topology>
    </subcellularLocation>
</comment>
<feature type="transmembrane region" description="Helical" evidence="6">
    <location>
        <begin position="6"/>
        <end position="22"/>
    </location>
</feature>
<keyword evidence="3 6" id="KW-0812">Transmembrane</keyword>
<evidence type="ECO:0000256" key="1">
    <source>
        <dbReference type="ARBA" id="ARBA00004167"/>
    </source>
</evidence>
<dbReference type="InterPro" id="IPR007156">
    <property type="entry name" value="MamQ_LemA"/>
</dbReference>
<gene>
    <name evidence="7" type="ORF">BC643_3763</name>
</gene>
<dbReference type="GO" id="GO:0016020">
    <property type="term" value="C:membrane"/>
    <property type="evidence" value="ECO:0007669"/>
    <property type="project" value="UniProtKB-SubCell"/>
</dbReference>
<dbReference type="AlphaFoldDB" id="A0A419VX31"/>
<keyword evidence="8" id="KW-1185">Reference proteome</keyword>